<proteinExistence type="predicted"/>
<dbReference type="EMBL" id="LNXW01000013">
    <property type="protein sequence ID" value="KTC79290.1"/>
    <property type="molecule type" value="Genomic_DNA"/>
</dbReference>
<dbReference type="Proteomes" id="UP000054921">
    <property type="component" value="Unassembled WGS sequence"/>
</dbReference>
<keyword evidence="5" id="KW-1185">Reference proteome</keyword>
<keyword evidence="1" id="KW-1133">Transmembrane helix</keyword>
<dbReference type="PATRIC" id="fig|28084.5.peg.1429"/>
<keyword evidence="1" id="KW-0472">Membrane</keyword>
<dbReference type="AlphaFoldDB" id="A0A0W0S7I7"/>
<dbReference type="RefSeq" id="WP_237761271.1">
    <property type="nucleotide sequence ID" value="NZ_CAAAIT010000002.1"/>
</dbReference>
<organism evidence="2 4">
    <name type="scientific">Legionella cherrii</name>
    <dbReference type="NCBI Taxonomy" id="28084"/>
    <lineage>
        <taxon>Bacteria</taxon>
        <taxon>Pseudomonadati</taxon>
        <taxon>Pseudomonadota</taxon>
        <taxon>Gammaproteobacteria</taxon>
        <taxon>Legionellales</taxon>
        <taxon>Legionellaceae</taxon>
        <taxon>Legionella</taxon>
    </lineage>
</organism>
<keyword evidence="1" id="KW-0812">Transmembrane</keyword>
<evidence type="ECO:0000256" key="1">
    <source>
        <dbReference type="SAM" id="Phobius"/>
    </source>
</evidence>
<gene>
    <name evidence="2" type="ORF">Lche_1310</name>
    <name evidence="3" type="ORF">NCTC11976_01966</name>
</gene>
<evidence type="ECO:0000313" key="5">
    <source>
        <dbReference type="Proteomes" id="UP000277577"/>
    </source>
</evidence>
<dbReference type="Proteomes" id="UP000277577">
    <property type="component" value="Chromosome"/>
</dbReference>
<sequence length="95" mass="10322">MKNKVIIMAFGKIDPVSLGVSLGVLSGTSTFFMGLMILIFNTGKPFNGTMGAIYITYDFSFLQCLLAGIAVSVSTFIGSYIVAWAYNLLRHRVNS</sequence>
<protein>
    <submittedName>
        <fullName evidence="2">Uncharacterized protein</fullName>
    </submittedName>
</protein>
<accession>A0A0W0S7I7</accession>
<evidence type="ECO:0000313" key="4">
    <source>
        <dbReference type="Proteomes" id="UP000054921"/>
    </source>
</evidence>
<evidence type="ECO:0000313" key="3">
    <source>
        <dbReference type="EMBL" id="VEB36951.1"/>
    </source>
</evidence>
<dbReference type="STRING" id="28084.Lche_1310"/>
<name>A0A0W0S7I7_9GAMM</name>
<dbReference type="EMBL" id="LR134173">
    <property type="protein sequence ID" value="VEB36951.1"/>
    <property type="molecule type" value="Genomic_DNA"/>
</dbReference>
<reference evidence="3 5" key="2">
    <citation type="submission" date="2018-12" db="EMBL/GenBank/DDBJ databases">
        <authorList>
            <consortium name="Pathogen Informatics"/>
        </authorList>
    </citation>
    <scope>NUCLEOTIDE SEQUENCE [LARGE SCALE GENOMIC DNA]</scope>
    <source>
        <strain evidence="3 5">NCTC11976</strain>
    </source>
</reference>
<evidence type="ECO:0000313" key="2">
    <source>
        <dbReference type="EMBL" id="KTC79290.1"/>
    </source>
</evidence>
<feature type="transmembrane region" description="Helical" evidence="1">
    <location>
        <begin position="60"/>
        <end position="86"/>
    </location>
</feature>
<feature type="transmembrane region" description="Helical" evidence="1">
    <location>
        <begin position="20"/>
        <end position="40"/>
    </location>
</feature>
<reference evidence="2 4" key="1">
    <citation type="submission" date="2015-11" db="EMBL/GenBank/DDBJ databases">
        <title>Genomic analysis of 38 Legionella species identifies large and diverse effector repertoires.</title>
        <authorList>
            <person name="Burstein D."/>
            <person name="Amaro F."/>
            <person name="Zusman T."/>
            <person name="Lifshitz Z."/>
            <person name="Cohen O."/>
            <person name="Gilbert J.A."/>
            <person name="Pupko T."/>
            <person name="Shuman H.A."/>
            <person name="Segal G."/>
        </authorList>
    </citation>
    <scope>NUCLEOTIDE SEQUENCE [LARGE SCALE GENOMIC DNA]</scope>
    <source>
        <strain evidence="2 4">ORW</strain>
    </source>
</reference>